<dbReference type="OrthoDB" id="47603at2"/>
<protein>
    <submittedName>
        <fullName evidence="1">Uncharacterized protein</fullName>
    </submittedName>
</protein>
<dbReference type="STRING" id="1121865.OMW_01812"/>
<dbReference type="Proteomes" id="UP000014113">
    <property type="component" value="Unassembled WGS sequence"/>
</dbReference>
<dbReference type="eggNOG" id="COG5341">
    <property type="taxonomic scope" value="Bacteria"/>
</dbReference>
<dbReference type="Pfam" id="PF07009">
    <property type="entry name" value="NusG_II"/>
    <property type="match status" value="1"/>
</dbReference>
<gene>
    <name evidence="1" type="ORF">I568_01455</name>
</gene>
<keyword evidence="2" id="KW-1185">Reference proteome</keyword>
<evidence type="ECO:0000313" key="1">
    <source>
        <dbReference type="EMBL" id="EOW84008.1"/>
    </source>
</evidence>
<sequence length="139" mass="15848">MKLKTFINKSRMKPWDFFILFSLILASFAPLVLFSIQQASQPTVSYTAVLKVDGKELKSFPLSTNQKRYTYKYTDPDGDYNLIEIDHQQIRIKAASCLDQICVQRGWIRKPGETIVCLPHKLVIEIKASDGSETGSVIY</sequence>
<dbReference type="AlphaFoldDB" id="S1NEB7"/>
<proteinExistence type="predicted"/>
<dbReference type="CDD" id="cd09911">
    <property type="entry name" value="Lin0431_like"/>
    <property type="match status" value="1"/>
</dbReference>
<organism evidence="1 2">
    <name type="scientific">Enterococcus columbae DSM 7374 = ATCC 51263</name>
    <dbReference type="NCBI Taxonomy" id="1121865"/>
    <lineage>
        <taxon>Bacteria</taxon>
        <taxon>Bacillati</taxon>
        <taxon>Bacillota</taxon>
        <taxon>Bacilli</taxon>
        <taxon>Lactobacillales</taxon>
        <taxon>Enterococcaceae</taxon>
        <taxon>Enterococcus</taxon>
    </lineage>
</organism>
<name>S1NEB7_9ENTE</name>
<evidence type="ECO:0000313" key="2">
    <source>
        <dbReference type="Proteomes" id="UP000014113"/>
    </source>
</evidence>
<comment type="caution">
    <text evidence="1">The sequence shown here is derived from an EMBL/GenBank/DDBJ whole genome shotgun (WGS) entry which is preliminary data.</text>
</comment>
<dbReference type="RefSeq" id="WP_016183921.1">
    <property type="nucleotide sequence ID" value="NZ_JXKI01000003.1"/>
</dbReference>
<accession>S1NEB7</accession>
<dbReference type="EMBL" id="ASWJ01000006">
    <property type="protein sequence ID" value="EOW84008.1"/>
    <property type="molecule type" value="Genomic_DNA"/>
</dbReference>
<reference evidence="1 2" key="1">
    <citation type="submission" date="2013-03" db="EMBL/GenBank/DDBJ databases">
        <title>The Genome Sequence of Enterococcus columbae ATCC_51263 (PacBio/Illumina hybrid assembly).</title>
        <authorList>
            <consortium name="The Broad Institute Genomics Platform"/>
            <consortium name="The Broad Institute Genome Sequencing Center for Infectious Disease"/>
            <person name="Earl A."/>
            <person name="Russ C."/>
            <person name="Gilmore M."/>
            <person name="Surin D."/>
            <person name="Walker B."/>
            <person name="Young S."/>
            <person name="Zeng Q."/>
            <person name="Gargeya S."/>
            <person name="Fitzgerald M."/>
            <person name="Haas B."/>
            <person name="Abouelleil A."/>
            <person name="Allen A.W."/>
            <person name="Alvarado L."/>
            <person name="Arachchi H.M."/>
            <person name="Berlin A.M."/>
            <person name="Chapman S.B."/>
            <person name="Gainer-Dewar J."/>
            <person name="Goldberg J."/>
            <person name="Griggs A."/>
            <person name="Gujja S."/>
            <person name="Hansen M."/>
            <person name="Howarth C."/>
            <person name="Imamovic A."/>
            <person name="Ireland A."/>
            <person name="Larimer J."/>
            <person name="McCowan C."/>
            <person name="Murphy C."/>
            <person name="Pearson M."/>
            <person name="Poon T.W."/>
            <person name="Priest M."/>
            <person name="Roberts A."/>
            <person name="Saif S."/>
            <person name="Shea T."/>
            <person name="Sisk P."/>
            <person name="Sykes S."/>
            <person name="Wortman J."/>
            <person name="Nusbaum C."/>
            <person name="Birren B."/>
        </authorList>
    </citation>
    <scope>NUCLEOTIDE SEQUENCE [LARGE SCALE GENOMIC DNA]</scope>
    <source>
        <strain evidence="1 2">ATCC 51263</strain>
    </source>
</reference>
<dbReference type="PATRIC" id="fig|1121865.3.peg.1755"/>
<dbReference type="Gene3D" id="2.60.320.10">
    <property type="entry name" value="N-utilization substance G protein NusG, insert domain"/>
    <property type="match status" value="1"/>
</dbReference>
<dbReference type="InterPro" id="IPR038690">
    <property type="entry name" value="NusG_2_sf"/>
</dbReference>